<evidence type="ECO:0000256" key="5">
    <source>
        <dbReference type="SAM" id="MobiDB-lite"/>
    </source>
</evidence>
<dbReference type="EMBL" id="ML977637">
    <property type="protein sequence ID" value="KAF1995547.1"/>
    <property type="molecule type" value="Genomic_DNA"/>
</dbReference>
<feature type="transmembrane region" description="Helical" evidence="6">
    <location>
        <begin position="157"/>
        <end position="180"/>
    </location>
</feature>
<feature type="transmembrane region" description="Helical" evidence="6">
    <location>
        <begin position="428"/>
        <end position="448"/>
    </location>
</feature>
<evidence type="ECO:0000256" key="2">
    <source>
        <dbReference type="ARBA" id="ARBA00022692"/>
    </source>
</evidence>
<evidence type="ECO:0000313" key="9">
    <source>
        <dbReference type="Proteomes" id="UP000799779"/>
    </source>
</evidence>
<dbReference type="OrthoDB" id="10021397at2759"/>
<keyword evidence="9" id="KW-1185">Reference proteome</keyword>
<dbReference type="Gene3D" id="1.20.1250.20">
    <property type="entry name" value="MFS general substrate transporter like domains"/>
    <property type="match status" value="1"/>
</dbReference>
<dbReference type="Gene3D" id="1.20.1720.10">
    <property type="entry name" value="Multidrug resistance protein D"/>
    <property type="match status" value="1"/>
</dbReference>
<feature type="transmembrane region" description="Helical" evidence="6">
    <location>
        <begin position="363"/>
        <end position="383"/>
    </location>
</feature>
<feature type="transmembrane region" description="Helical" evidence="6">
    <location>
        <begin position="498"/>
        <end position="516"/>
    </location>
</feature>
<comment type="subcellular location">
    <subcellularLocation>
        <location evidence="1">Membrane</location>
        <topology evidence="1">Multi-pass membrane protein</topology>
    </subcellularLocation>
</comment>
<feature type="region of interest" description="Disordered" evidence="5">
    <location>
        <begin position="1"/>
        <end position="22"/>
    </location>
</feature>
<feature type="transmembrane region" description="Helical" evidence="6">
    <location>
        <begin position="298"/>
        <end position="323"/>
    </location>
</feature>
<evidence type="ECO:0000313" key="8">
    <source>
        <dbReference type="EMBL" id="KAF1995547.1"/>
    </source>
</evidence>
<evidence type="ECO:0000256" key="1">
    <source>
        <dbReference type="ARBA" id="ARBA00004141"/>
    </source>
</evidence>
<organism evidence="8 9">
    <name type="scientific">Amniculicola lignicola CBS 123094</name>
    <dbReference type="NCBI Taxonomy" id="1392246"/>
    <lineage>
        <taxon>Eukaryota</taxon>
        <taxon>Fungi</taxon>
        <taxon>Dikarya</taxon>
        <taxon>Ascomycota</taxon>
        <taxon>Pezizomycotina</taxon>
        <taxon>Dothideomycetes</taxon>
        <taxon>Pleosporomycetidae</taxon>
        <taxon>Pleosporales</taxon>
        <taxon>Amniculicolaceae</taxon>
        <taxon>Amniculicola</taxon>
    </lineage>
</organism>
<dbReference type="InterPro" id="IPR036259">
    <property type="entry name" value="MFS_trans_sf"/>
</dbReference>
<feature type="transmembrane region" description="Helical" evidence="6">
    <location>
        <begin position="335"/>
        <end position="356"/>
    </location>
</feature>
<dbReference type="Pfam" id="PF07690">
    <property type="entry name" value="MFS_1"/>
    <property type="match status" value="1"/>
</dbReference>
<feature type="transmembrane region" description="Helical" evidence="6">
    <location>
        <begin position="230"/>
        <end position="250"/>
    </location>
</feature>
<protein>
    <submittedName>
        <fullName evidence="8">MFS general substrate transporter</fullName>
    </submittedName>
</protein>
<name>A0A6A5W2W4_9PLEO</name>
<dbReference type="SUPFAM" id="SSF103473">
    <property type="entry name" value="MFS general substrate transporter"/>
    <property type="match status" value="1"/>
</dbReference>
<dbReference type="GO" id="GO:0022857">
    <property type="term" value="F:transmembrane transporter activity"/>
    <property type="evidence" value="ECO:0007669"/>
    <property type="project" value="InterPro"/>
</dbReference>
<sequence>MEKTTESDNGSNEPVRTETGEPEVVYPDTSHLVLATIALMVAVFLVAIDVHILATASPKITTEFDSLLDLTWYGGAYLLAQIALQPTYARLYQVFPIKNIFVAAITTLEIGSIIGAKSSSSRMLIIGRALQGTGAGGVLAGGLLMINYLIPKPKRPLYLSVIASMYSVAAVVGPVLGGVFAESRLTWRFCFWINLPIGLIACAAIVFALKEPSRSSTAQPLIDKIKMLDPLGASVLIAWVTCLLLALQRASIPQPWSYSGIWGPLLAFGILFCIFVIVQYYQKDRAIIPYRIISQRTIAFCCLFEVTIFLGTTTIVYYLPFYFQSVKGLTPHQSGILILPFVVTNSFFAFAGGVVISKTGYYVPFLWAGSAIMVIGCGLLYTLNINSTTSAIVGFQMIASIGYGLCVQVPFTAVQVLPGKDIAVGNGLMAFFQGLGGALSVSAAQTIFSNALHQRLDKIPEISSDVIISYGATNFVSKVPSEVVHAVREAYGVATRDAFMLTIIGSGLAFLASLGVEWRRHYVPKRAVQDEEPGVTQREIVEPK</sequence>
<gene>
    <name evidence="8" type="ORF">P154DRAFT_445262</name>
</gene>
<dbReference type="GO" id="GO:0005886">
    <property type="term" value="C:plasma membrane"/>
    <property type="evidence" value="ECO:0007669"/>
    <property type="project" value="TreeGrafter"/>
</dbReference>
<dbReference type="FunFam" id="1.20.1250.20:FF:000196">
    <property type="entry name" value="MFS toxin efflux pump (AflT)"/>
    <property type="match status" value="1"/>
</dbReference>
<feature type="transmembrane region" description="Helical" evidence="6">
    <location>
        <begin position="395"/>
        <end position="416"/>
    </location>
</feature>
<keyword evidence="2 6" id="KW-0812">Transmembrane</keyword>
<feature type="domain" description="Major facilitator superfamily (MFS) profile" evidence="7">
    <location>
        <begin position="35"/>
        <end position="521"/>
    </location>
</feature>
<dbReference type="AlphaFoldDB" id="A0A6A5W2W4"/>
<dbReference type="InterPro" id="IPR020846">
    <property type="entry name" value="MFS_dom"/>
</dbReference>
<dbReference type="PROSITE" id="PS50850">
    <property type="entry name" value="MFS"/>
    <property type="match status" value="1"/>
</dbReference>
<evidence type="ECO:0000256" key="4">
    <source>
        <dbReference type="ARBA" id="ARBA00023136"/>
    </source>
</evidence>
<proteinExistence type="predicted"/>
<evidence type="ECO:0000256" key="3">
    <source>
        <dbReference type="ARBA" id="ARBA00022989"/>
    </source>
</evidence>
<feature type="transmembrane region" description="Helical" evidence="6">
    <location>
        <begin position="256"/>
        <end position="278"/>
    </location>
</feature>
<feature type="transmembrane region" description="Helical" evidence="6">
    <location>
        <begin position="129"/>
        <end position="150"/>
    </location>
</feature>
<dbReference type="PANTHER" id="PTHR23501:SF198">
    <property type="entry name" value="AZOLE RESISTANCE PROTEIN 1-RELATED"/>
    <property type="match status" value="1"/>
</dbReference>
<dbReference type="Proteomes" id="UP000799779">
    <property type="component" value="Unassembled WGS sequence"/>
</dbReference>
<dbReference type="PANTHER" id="PTHR23501">
    <property type="entry name" value="MAJOR FACILITATOR SUPERFAMILY"/>
    <property type="match status" value="1"/>
</dbReference>
<keyword evidence="4 6" id="KW-0472">Membrane</keyword>
<reference evidence="8" key="1">
    <citation type="journal article" date="2020" name="Stud. Mycol.">
        <title>101 Dothideomycetes genomes: a test case for predicting lifestyles and emergence of pathogens.</title>
        <authorList>
            <person name="Haridas S."/>
            <person name="Albert R."/>
            <person name="Binder M."/>
            <person name="Bloem J."/>
            <person name="Labutti K."/>
            <person name="Salamov A."/>
            <person name="Andreopoulos B."/>
            <person name="Baker S."/>
            <person name="Barry K."/>
            <person name="Bills G."/>
            <person name="Bluhm B."/>
            <person name="Cannon C."/>
            <person name="Castanera R."/>
            <person name="Culley D."/>
            <person name="Daum C."/>
            <person name="Ezra D."/>
            <person name="Gonzalez J."/>
            <person name="Henrissat B."/>
            <person name="Kuo A."/>
            <person name="Liang C."/>
            <person name="Lipzen A."/>
            <person name="Lutzoni F."/>
            <person name="Magnuson J."/>
            <person name="Mondo S."/>
            <person name="Nolan M."/>
            <person name="Ohm R."/>
            <person name="Pangilinan J."/>
            <person name="Park H.-J."/>
            <person name="Ramirez L."/>
            <person name="Alfaro M."/>
            <person name="Sun H."/>
            <person name="Tritt A."/>
            <person name="Yoshinaga Y."/>
            <person name="Zwiers L.-H."/>
            <person name="Turgeon B."/>
            <person name="Goodwin S."/>
            <person name="Spatafora J."/>
            <person name="Crous P."/>
            <person name="Grigoriev I."/>
        </authorList>
    </citation>
    <scope>NUCLEOTIDE SEQUENCE</scope>
    <source>
        <strain evidence="8">CBS 123094</strain>
    </source>
</reference>
<feature type="transmembrane region" description="Helical" evidence="6">
    <location>
        <begin position="32"/>
        <end position="54"/>
    </location>
</feature>
<dbReference type="CDD" id="cd17502">
    <property type="entry name" value="MFS_Azr1_MDR_like"/>
    <property type="match status" value="1"/>
</dbReference>
<evidence type="ECO:0000256" key="6">
    <source>
        <dbReference type="SAM" id="Phobius"/>
    </source>
</evidence>
<evidence type="ECO:0000259" key="7">
    <source>
        <dbReference type="PROSITE" id="PS50850"/>
    </source>
</evidence>
<feature type="transmembrane region" description="Helical" evidence="6">
    <location>
        <begin position="186"/>
        <end position="209"/>
    </location>
</feature>
<dbReference type="InterPro" id="IPR011701">
    <property type="entry name" value="MFS"/>
</dbReference>
<accession>A0A6A5W2W4</accession>
<keyword evidence="3 6" id="KW-1133">Transmembrane helix</keyword>